<evidence type="ECO:0000313" key="3">
    <source>
        <dbReference type="EMBL" id="ROT62518.1"/>
    </source>
</evidence>
<dbReference type="Proteomes" id="UP000283509">
    <property type="component" value="Unassembled WGS sequence"/>
</dbReference>
<name>A0A3R7LYM8_PENVA</name>
<reference evidence="3 4" key="1">
    <citation type="submission" date="2018-04" db="EMBL/GenBank/DDBJ databases">
        <authorList>
            <person name="Zhang X."/>
            <person name="Yuan J."/>
            <person name="Li F."/>
            <person name="Xiang J."/>
        </authorList>
    </citation>
    <scope>NUCLEOTIDE SEQUENCE [LARGE SCALE GENOMIC DNA]</scope>
    <source>
        <tissue evidence="3">Muscle</tissue>
    </source>
</reference>
<feature type="compositionally biased region" description="Basic and acidic residues" evidence="1">
    <location>
        <begin position="12"/>
        <end position="24"/>
    </location>
</feature>
<dbReference type="AlphaFoldDB" id="A0A3R7LYM8"/>
<dbReference type="Pfam" id="PF26215">
    <property type="entry name" value="HTH_animal"/>
    <property type="match status" value="1"/>
</dbReference>
<sequence length="597" mass="68132">MTPTGTSQKLSSQDKRFSQQERRGNGPHNSQQSQKKKNPLGKCRDYMKKVTEHMQKLEKEIHTQKRPNLSKKERAALDLLKKDANIVIKKADKDGALVVLKTESYIKMGNQHLRDKETYETVGNPEEALQAVTRESKLLVNRFHTLDNIKEKVRSFTAGQRDALLQHKASIPHWYVLPKTHKAIDEDTGTWPGRPVLSGCSAPTRPVDRLLTTFLTPLLELLPERLQDTSDFLRKMKDSPRFPKDSIIFSFDIVSLYPSIPQEEAAWVVANFYEKNYGYVQGRLAADFNITPPPPYLIKEGIDHVLRGTLLRFDNKFYRQCKGTAIGASVSVALAEIFVHVSIEKKRKKLRKQPEIFYRYIDDIFGIFTGTEEELQQYHKELNELHPDLKFTLEWSKEKLPFLDTMVYWDTEMRPQTSTFYKPSNTHQYLHFLSSHHPSLKKSLPFSQGIRIKRIISERKNLDKALQEMPLNLVSITSPSINIEETRDNRSRKDPQFPSATTPKPPLLRFHPLIYTACLSPLSLTFFFASGPPLLRNSSCDRASQNQPTSPALTKCSPLRGLLLVPPFSPHTGTPGGKGPLAVVGGNRRLPFRVPCV</sequence>
<dbReference type="InterPro" id="IPR000477">
    <property type="entry name" value="RT_dom"/>
</dbReference>
<reference evidence="3 4" key="2">
    <citation type="submission" date="2019-01" db="EMBL/GenBank/DDBJ databases">
        <title>The decoding of complex shrimp genome reveals the adaptation for benthos swimmer, frequently molting mechanism and breeding impact on genome.</title>
        <authorList>
            <person name="Sun Y."/>
            <person name="Gao Y."/>
            <person name="Yu Y."/>
        </authorList>
    </citation>
    <scope>NUCLEOTIDE SEQUENCE [LARGE SCALE GENOMIC DNA]</scope>
    <source>
        <tissue evidence="3">Muscle</tissue>
    </source>
</reference>
<dbReference type="PROSITE" id="PS50878">
    <property type="entry name" value="RT_POL"/>
    <property type="match status" value="1"/>
</dbReference>
<evidence type="ECO:0000313" key="4">
    <source>
        <dbReference type="Proteomes" id="UP000283509"/>
    </source>
</evidence>
<comment type="caution">
    <text evidence="3">The sequence shown here is derived from an EMBL/GenBank/DDBJ whole genome shotgun (WGS) entry which is preliminary data.</text>
</comment>
<feature type="domain" description="Reverse transcriptase" evidence="2">
    <location>
        <begin position="165"/>
        <end position="413"/>
    </location>
</feature>
<dbReference type="PANTHER" id="PTHR21301:SF12">
    <property type="match status" value="1"/>
</dbReference>
<dbReference type="PANTHER" id="PTHR21301">
    <property type="entry name" value="REVERSE TRANSCRIPTASE"/>
    <property type="match status" value="1"/>
</dbReference>
<evidence type="ECO:0000256" key="1">
    <source>
        <dbReference type="SAM" id="MobiDB-lite"/>
    </source>
</evidence>
<gene>
    <name evidence="3" type="ORF">C7M84_019632</name>
</gene>
<feature type="compositionally biased region" description="Polar residues" evidence="1">
    <location>
        <begin position="1"/>
        <end position="11"/>
    </location>
</feature>
<protein>
    <recommendedName>
        <fullName evidence="2">Reverse transcriptase domain-containing protein</fullName>
    </recommendedName>
</protein>
<feature type="compositionally biased region" description="Basic and acidic residues" evidence="1">
    <location>
        <begin position="484"/>
        <end position="495"/>
    </location>
</feature>
<organism evidence="3 4">
    <name type="scientific">Penaeus vannamei</name>
    <name type="common">Whiteleg shrimp</name>
    <name type="synonym">Litopenaeus vannamei</name>
    <dbReference type="NCBI Taxonomy" id="6689"/>
    <lineage>
        <taxon>Eukaryota</taxon>
        <taxon>Metazoa</taxon>
        <taxon>Ecdysozoa</taxon>
        <taxon>Arthropoda</taxon>
        <taxon>Crustacea</taxon>
        <taxon>Multicrustacea</taxon>
        <taxon>Malacostraca</taxon>
        <taxon>Eumalacostraca</taxon>
        <taxon>Eucarida</taxon>
        <taxon>Decapoda</taxon>
        <taxon>Dendrobranchiata</taxon>
        <taxon>Penaeoidea</taxon>
        <taxon>Penaeidae</taxon>
        <taxon>Penaeus</taxon>
    </lineage>
</organism>
<dbReference type="InterPro" id="IPR058912">
    <property type="entry name" value="HTH_animal"/>
</dbReference>
<accession>A0A3R7LYM8</accession>
<evidence type="ECO:0000259" key="2">
    <source>
        <dbReference type="PROSITE" id="PS50878"/>
    </source>
</evidence>
<feature type="region of interest" description="Disordered" evidence="1">
    <location>
        <begin position="1"/>
        <end position="45"/>
    </location>
</feature>
<proteinExistence type="predicted"/>
<dbReference type="EMBL" id="QCYY01003650">
    <property type="protein sequence ID" value="ROT62518.1"/>
    <property type="molecule type" value="Genomic_DNA"/>
</dbReference>
<feature type="region of interest" description="Disordered" evidence="1">
    <location>
        <begin position="482"/>
        <end position="504"/>
    </location>
</feature>
<dbReference type="OrthoDB" id="6379939at2759"/>
<keyword evidence="4" id="KW-1185">Reference proteome</keyword>
<dbReference type="Pfam" id="PF00078">
    <property type="entry name" value="RVT_1"/>
    <property type="match status" value="1"/>
</dbReference>